<evidence type="ECO:0000256" key="4">
    <source>
        <dbReference type="ARBA" id="ARBA00023136"/>
    </source>
</evidence>
<proteinExistence type="predicted"/>
<name>A0A6N3H3B8_EUBLI</name>
<dbReference type="InterPro" id="IPR052902">
    <property type="entry name" value="ABC-2_transporter"/>
</dbReference>
<gene>
    <name evidence="7" type="ORF">ELLFYP34_00908</name>
</gene>
<feature type="domain" description="ABC-2 type transporter transmembrane" evidence="6">
    <location>
        <begin position="17"/>
        <end position="370"/>
    </location>
</feature>
<dbReference type="PANTHER" id="PTHR43027:SF1">
    <property type="entry name" value="DOXORUBICIN RESISTANCE ABC TRANSPORTER PERMEASE PROTEIN DRRC-RELATED"/>
    <property type="match status" value="1"/>
</dbReference>
<evidence type="ECO:0000256" key="5">
    <source>
        <dbReference type="SAM" id="Phobius"/>
    </source>
</evidence>
<evidence type="ECO:0000256" key="2">
    <source>
        <dbReference type="ARBA" id="ARBA00022692"/>
    </source>
</evidence>
<feature type="transmembrane region" description="Helical" evidence="5">
    <location>
        <begin position="181"/>
        <end position="203"/>
    </location>
</feature>
<feature type="transmembrane region" description="Helical" evidence="5">
    <location>
        <begin position="20"/>
        <end position="38"/>
    </location>
</feature>
<dbReference type="GO" id="GO:0140359">
    <property type="term" value="F:ABC-type transporter activity"/>
    <property type="evidence" value="ECO:0007669"/>
    <property type="project" value="InterPro"/>
</dbReference>
<feature type="transmembrane region" description="Helical" evidence="5">
    <location>
        <begin position="264"/>
        <end position="285"/>
    </location>
</feature>
<evidence type="ECO:0000259" key="6">
    <source>
        <dbReference type="Pfam" id="PF12698"/>
    </source>
</evidence>
<keyword evidence="3 5" id="KW-1133">Transmembrane helix</keyword>
<protein>
    <submittedName>
        <fullName evidence="7">ABC-2 family transporter protein</fullName>
    </submittedName>
</protein>
<evidence type="ECO:0000256" key="3">
    <source>
        <dbReference type="ARBA" id="ARBA00022989"/>
    </source>
</evidence>
<comment type="subcellular location">
    <subcellularLocation>
        <location evidence="1">Membrane</location>
        <topology evidence="1">Multi-pass membrane protein</topology>
    </subcellularLocation>
</comment>
<dbReference type="Pfam" id="PF12698">
    <property type="entry name" value="ABC2_membrane_3"/>
    <property type="match status" value="1"/>
</dbReference>
<dbReference type="PANTHER" id="PTHR43027">
    <property type="entry name" value="DOXORUBICIN RESISTANCE ABC TRANSPORTER PERMEASE PROTEIN DRRC-RELATED"/>
    <property type="match status" value="1"/>
</dbReference>
<organism evidence="7">
    <name type="scientific">Eubacterium limosum</name>
    <dbReference type="NCBI Taxonomy" id="1736"/>
    <lineage>
        <taxon>Bacteria</taxon>
        <taxon>Bacillati</taxon>
        <taxon>Bacillota</taxon>
        <taxon>Clostridia</taxon>
        <taxon>Eubacteriales</taxon>
        <taxon>Eubacteriaceae</taxon>
        <taxon>Eubacterium</taxon>
    </lineage>
</organism>
<evidence type="ECO:0000256" key="1">
    <source>
        <dbReference type="ARBA" id="ARBA00004141"/>
    </source>
</evidence>
<dbReference type="InterPro" id="IPR013525">
    <property type="entry name" value="ABC2_TM"/>
</dbReference>
<keyword evidence="2 5" id="KW-0812">Transmembrane</keyword>
<evidence type="ECO:0000313" key="7">
    <source>
        <dbReference type="EMBL" id="VYU71195.1"/>
    </source>
</evidence>
<reference evidence="7" key="1">
    <citation type="submission" date="2019-11" db="EMBL/GenBank/DDBJ databases">
        <authorList>
            <person name="Feng L."/>
        </authorList>
    </citation>
    <scope>NUCLEOTIDE SEQUENCE</scope>
    <source>
        <strain evidence="7">ElimosumLFYP34</strain>
    </source>
</reference>
<feature type="transmembrane region" description="Helical" evidence="5">
    <location>
        <begin position="292"/>
        <end position="311"/>
    </location>
</feature>
<keyword evidence="4 5" id="KW-0472">Membrane</keyword>
<dbReference type="AlphaFoldDB" id="A0A6N3H3B8"/>
<feature type="transmembrane region" description="Helical" evidence="5">
    <location>
        <begin position="350"/>
        <end position="372"/>
    </location>
</feature>
<dbReference type="EMBL" id="CACRTR010000023">
    <property type="protein sequence ID" value="VYU71195.1"/>
    <property type="molecule type" value="Genomic_DNA"/>
</dbReference>
<feature type="transmembrane region" description="Helical" evidence="5">
    <location>
        <begin position="224"/>
        <end position="252"/>
    </location>
</feature>
<accession>A0A6N3H3B8</accession>
<sequence>MFSFLYTNRIKCLLRDKALVFWTLLFPMLLATLFHFAFSNIFSSHNFKAIPVAVIDNEDYQNSESFKETLKAVSSEPDSILKISLTSDASKALEWLSDGTVSGIIAISGDKPELTVSESGVNQTIIKNVLDQYIRVYHTAADVAQSNPQAFAQGFMDDISSSKDYTIAGSLTDKSLNTLLISYYALLAMACFYGAFLGLQDMVDIQANLSDKASRLAVAPTHKLKLLGINFCATLTIHFIEILILIAYMVFILNVEMGNHIPEILLISLVGSVCGITFGTMIGVLVKGSEGLKTGILVAITMLMSFLAGMMSPDIKYSIRLSAPWAEAVNPVSQITDAFYSLYYYDGGPKFYTCIAILCIFALIFSTLTYFITRRQQYASL</sequence>
<dbReference type="GO" id="GO:0016020">
    <property type="term" value="C:membrane"/>
    <property type="evidence" value="ECO:0007669"/>
    <property type="project" value="UniProtKB-SubCell"/>
</dbReference>